<accession>A0ABS1TNZ5</accession>
<organism evidence="3 4">
    <name type="scientific">Neobacillus paridis</name>
    <dbReference type="NCBI Taxonomy" id="2803862"/>
    <lineage>
        <taxon>Bacteria</taxon>
        <taxon>Bacillati</taxon>
        <taxon>Bacillota</taxon>
        <taxon>Bacilli</taxon>
        <taxon>Bacillales</taxon>
        <taxon>Bacillaceae</taxon>
        <taxon>Neobacillus</taxon>
    </lineage>
</organism>
<feature type="transmembrane region" description="Helical" evidence="2">
    <location>
        <begin position="77"/>
        <end position="106"/>
    </location>
</feature>
<evidence type="ECO:0000256" key="1">
    <source>
        <dbReference type="SAM" id="MobiDB-lite"/>
    </source>
</evidence>
<dbReference type="InterPro" id="IPR036259">
    <property type="entry name" value="MFS_trans_sf"/>
</dbReference>
<evidence type="ECO:0000313" key="3">
    <source>
        <dbReference type="EMBL" id="MBL4952454.1"/>
    </source>
</evidence>
<reference evidence="3 4" key="1">
    <citation type="submission" date="2021-01" db="EMBL/GenBank/DDBJ databases">
        <title>Genome public.</title>
        <authorList>
            <person name="Liu C."/>
            <person name="Sun Q."/>
        </authorList>
    </citation>
    <scope>NUCLEOTIDE SEQUENCE [LARGE SCALE GENOMIC DNA]</scope>
    <source>
        <strain evidence="3 4">YIM B02564</strain>
    </source>
</reference>
<gene>
    <name evidence="3" type="ORF">JK635_09555</name>
</gene>
<proteinExistence type="predicted"/>
<dbReference type="Proteomes" id="UP000623967">
    <property type="component" value="Unassembled WGS sequence"/>
</dbReference>
<dbReference type="EMBL" id="JAESWB010000168">
    <property type="protein sequence ID" value="MBL4952454.1"/>
    <property type="molecule type" value="Genomic_DNA"/>
</dbReference>
<keyword evidence="4" id="KW-1185">Reference proteome</keyword>
<name>A0ABS1TNZ5_9BACI</name>
<keyword evidence="2" id="KW-0472">Membrane</keyword>
<sequence length="146" mass="15330">MNSTPSKREKFKNWRARRPFWGATLSILAGIVILSVPVQLYEIAAVPGSMVVVGLLLGGLPLLMGILALIFPKLSTLLGIITIFSAVLSILGALGGFLVGTLLGIVGGAMQIAWKPVIASADSGEHPEQKPEAEKEVASGKELSLE</sequence>
<dbReference type="SUPFAM" id="SSF103473">
    <property type="entry name" value="MFS general substrate transporter"/>
    <property type="match status" value="1"/>
</dbReference>
<feature type="transmembrane region" description="Helical" evidence="2">
    <location>
        <begin position="20"/>
        <end position="38"/>
    </location>
</feature>
<keyword evidence="2" id="KW-0812">Transmembrane</keyword>
<feature type="region of interest" description="Disordered" evidence="1">
    <location>
        <begin position="122"/>
        <end position="146"/>
    </location>
</feature>
<feature type="compositionally biased region" description="Basic and acidic residues" evidence="1">
    <location>
        <begin position="123"/>
        <end position="146"/>
    </location>
</feature>
<keyword evidence="2" id="KW-1133">Transmembrane helix</keyword>
<evidence type="ECO:0000313" key="4">
    <source>
        <dbReference type="Proteomes" id="UP000623967"/>
    </source>
</evidence>
<feature type="transmembrane region" description="Helical" evidence="2">
    <location>
        <begin position="50"/>
        <end position="71"/>
    </location>
</feature>
<comment type="caution">
    <text evidence="3">The sequence shown here is derived from an EMBL/GenBank/DDBJ whole genome shotgun (WGS) entry which is preliminary data.</text>
</comment>
<protein>
    <submittedName>
        <fullName evidence="3">Uncharacterized protein</fullName>
    </submittedName>
</protein>
<evidence type="ECO:0000256" key="2">
    <source>
        <dbReference type="SAM" id="Phobius"/>
    </source>
</evidence>
<dbReference type="Pfam" id="PF19609">
    <property type="entry name" value="DUF6114"/>
    <property type="match status" value="1"/>
</dbReference>
<dbReference type="InterPro" id="IPR046096">
    <property type="entry name" value="DUF6114"/>
</dbReference>